<dbReference type="Gene3D" id="1.25.40.10">
    <property type="entry name" value="Tetratricopeptide repeat domain"/>
    <property type="match status" value="1"/>
</dbReference>
<reference evidence="4 5" key="1">
    <citation type="submission" date="2024-03" db="EMBL/GenBank/DDBJ databases">
        <title>Natural products discovery in diverse microorganisms through a two-stage MS feature dereplication strategy.</title>
        <authorList>
            <person name="Zhang R."/>
        </authorList>
    </citation>
    <scope>NUCLEOTIDE SEQUENCE [LARGE SCALE GENOMIC DNA]</scope>
    <source>
        <strain evidence="4 5">18930</strain>
    </source>
</reference>
<feature type="domain" description="HTH luxR-type" evidence="3">
    <location>
        <begin position="886"/>
        <end position="951"/>
    </location>
</feature>
<sequence length="952" mass="101048">MINRAAGVSGEELVDPDDEHRARWARLSSGTTSGRFRLPIRGRARETAAIGRGIDETLSGKRSVTLVVGDPGIGKTRLLQHALETADSRGLPTMVVAPEIDSHLTPLGAMIDAGTCAGLLSAGELATILRGAAPQYGLTRLIADALEVASSASASVVVVDDLQWLDVGSLGAITALIRDLQSVPVYWLLATRTGVYSAAHQRFLTHIVSLTHPLELTPLSSTAVGSITQDALGGSAGPGLQHAVERAGGFPLLVLEMLGGLEEEGLLAPTGGAIDIAGDTVPARFGTSARERLTHVSPEALRIMQVASLYGREFSINGVLEVLGHTAIAAAPAIQELLNLEFIVDTGTALAFRHDTIQAAAADSLAPSLRRAMGREVLHKRLRSGEGVSALAAMIASVADAGDDDSIKLLFDAANALAATDMQGAADLVIIGGRLAAGRAVHAERIAALLPFVLAAGRPDDATHIINSLLPVLSPDSRARVGLAVARQLTESDFNGAIDETTAALNIPGVSDETTVKLLAVRALNYANKADAVGLRQSLAQARAVADDDRDGYALATIDATESVLLFNQGQFHAADRLQRQALDRVIRTGNPALWLPEGLWLAFMRNSLGYSWEALRIIEAGLVEANVASNVTAEAYWMMVRARTLFDLGRLDDARTQAETVLDLAADLGLGDFTNATAGIVLHRVALYTGDNELLDTARPLVEQLADGVGLTRTGRWSLVIEAVVAGDLATAYDRSALAVESLTDPIPSMNSPADFADDITLAYVCRELGKSSTLDVIVDIAADRADRNPGNDLVRAVATATNGIRERSSAELMRAVAQLQPVSRPLVQAQLLETASWYGHEGQGMTEALIRALGIYEELGAVRAASRVLQTLRHQGVRTRFKSKLDDRSGLTAREHQVAGRIAAGLTTKQIALDLALSHHTVVTHIRHIYEKWGTNTRREVAERFRALAD</sequence>
<evidence type="ECO:0000256" key="1">
    <source>
        <dbReference type="ARBA" id="ARBA00022741"/>
    </source>
</evidence>
<dbReference type="InterPro" id="IPR011990">
    <property type="entry name" value="TPR-like_helical_dom_sf"/>
</dbReference>
<dbReference type="PROSITE" id="PS00622">
    <property type="entry name" value="HTH_LUXR_1"/>
    <property type="match status" value="1"/>
</dbReference>
<proteinExistence type="predicted"/>
<dbReference type="PANTHER" id="PTHR16305">
    <property type="entry name" value="TESTICULAR SOLUBLE ADENYLYL CYCLASE"/>
    <property type="match status" value="1"/>
</dbReference>
<dbReference type="CDD" id="cd06170">
    <property type="entry name" value="LuxR_C_like"/>
    <property type="match status" value="1"/>
</dbReference>
<dbReference type="Proteomes" id="UP001432000">
    <property type="component" value="Chromosome"/>
</dbReference>
<keyword evidence="1" id="KW-0547">Nucleotide-binding</keyword>
<dbReference type="RefSeq" id="WP_338893244.1">
    <property type="nucleotide sequence ID" value="NZ_CP147846.1"/>
</dbReference>
<dbReference type="SUPFAM" id="SSF46894">
    <property type="entry name" value="C-terminal effector domain of the bipartite response regulators"/>
    <property type="match status" value="1"/>
</dbReference>
<dbReference type="Pfam" id="PF13191">
    <property type="entry name" value="AAA_16"/>
    <property type="match status" value="1"/>
</dbReference>
<evidence type="ECO:0000256" key="2">
    <source>
        <dbReference type="ARBA" id="ARBA00022840"/>
    </source>
</evidence>
<dbReference type="InterPro" id="IPR016032">
    <property type="entry name" value="Sig_transdc_resp-reg_C-effctor"/>
</dbReference>
<dbReference type="EMBL" id="CP147846">
    <property type="protein sequence ID" value="WXG71545.1"/>
    <property type="molecule type" value="Genomic_DNA"/>
</dbReference>
<dbReference type="InterPro" id="IPR027417">
    <property type="entry name" value="P-loop_NTPase"/>
</dbReference>
<dbReference type="Pfam" id="PF00196">
    <property type="entry name" value="GerE"/>
    <property type="match status" value="1"/>
</dbReference>
<gene>
    <name evidence="4" type="ORF">WDS16_04505</name>
</gene>
<evidence type="ECO:0000259" key="3">
    <source>
        <dbReference type="PROSITE" id="PS50043"/>
    </source>
</evidence>
<keyword evidence="5" id="KW-1185">Reference proteome</keyword>
<organism evidence="4 5">
    <name type="scientific">Rhodococcus sovatensis</name>
    <dbReference type="NCBI Taxonomy" id="1805840"/>
    <lineage>
        <taxon>Bacteria</taxon>
        <taxon>Bacillati</taxon>
        <taxon>Actinomycetota</taxon>
        <taxon>Actinomycetes</taxon>
        <taxon>Mycobacteriales</taxon>
        <taxon>Nocardiaceae</taxon>
        <taxon>Rhodococcus</taxon>
    </lineage>
</organism>
<dbReference type="SMART" id="SM00421">
    <property type="entry name" value="HTH_LUXR"/>
    <property type="match status" value="1"/>
</dbReference>
<dbReference type="Gene3D" id="3.40.50.300">
    <property type="entry name" value="P-loop containing nucleotide triphosphate hydrolases"/>
    <property type="match status" value="1"/>
</dbReference>
<dbReference type="SUPFAM" id="SSF52540">
    <property type="entry name" value="P-loop containing nucleoside triphosphate hydrolases"/>
    <property type="match status" value="1"/>
</dbReference>
<dbReference type="PANTHER" id="PTHR16305:SF28">
    <property type="entry name" value="GUANYLATE CYCLASE DOMAIN-CONTAINING PROTEIN"/>
    <property type="match status" value="1"/>
</dbReference>
<name>A0ABZ2PR50_9NOCA</name>
<protein>
    <submittedName>
        <fullName evidence="4">AAA family ATPase</fullName>
    </submittedName>
</protein>
<dbReference type="InterPro" id="IPR041664">
    <property type="entry name" value="AAA_16"/>
</dbReference>
<dbReference type="Gene3D" id="1.10.10.10">
    <property type="entry name" value="Winged helix-like DNA-binding domain superfamily/Winged helix DNA-binding domain"/>
    <property type="match status" value="1"/>
</dbReference>
<evidence type="ECO:0000313" key="5">
    <source>
        <dbReference type="Proteomes" id="UP001432000"/>
    </source>
</evidence>
<dbReference type="PROSITE" id="PS50043">
    <property type="entry name" value="HTH_LUXR_2"/>
    <property type="match status" value="1"/>
</dbReference>
<dbReference type="PRINTS" id="PR00038">
    <property type="entry name" value="HTHLUXR"/>
</dbReference>
<dbReference type="InterPro" id="IPR000792">
    <property type="entry name" value="Tscrpt_reg_LuxR_C"/>
</dbReference>
<evidence type="ECO:0000313" key="4">
    <source>
        <dbReference type="EMBL" id="WXG71545.1"/>
    </source>
</evidence>
<dbReference type="InterPro" id="IPR036388">
    <property type="entry name" value="WH-like_DNA-bd_sf"/>
</dbReference>
<keyword evidence="2" id="KW-0067">ATP-binding</keyword>
<accession>A0ABZ2PR50</accession>